<dbReference type="SUPFAM" id="SSF103473">
    <property type="entry name" value="MFS general substrate transporter"/>
    <property type="match status" value="1"/>
</dbReference>
<dbReference type="Pfam" id="PF00083">
    <property type="entry name" value="Sugar_tr"/>
    <property type="match status" value="1"/>
</dbReference>
<evidence type="ECO:0000256" key="4">
    <source>
        <dbReference type="ARBA" id="ARBA00023136"/>
    </source>
</evidence>
<dbReference type="PROSITE" id="PS50850">
    <property type="entry name" value="MFS"/>
    <property type="match status" value="1"/>
</dbReference>
<dbReference type="AlphaFoldDB" id="A0A813VLI2"/>
<feature type="transmembrane region" description="Helical" evidence="6">
    <location>
        <begin position="44"/>
        <end position="61"/>
    </location>
</feature>
<dbReference type="InterPro" id="IPR005829">
    <property type="entry name" value="Sugar_transporter_CS"/>
</dbReference>
<protein>
    <recommendedName>
        <fullName evidence="7">Major facilitator superfamily (MFS) profile domain-containing protein</fullName>
    </recommendedName>
</protein>
<feature type="transmembrane region" description="Helical" evidence="6">
    <location>
        <begin position="368"/>
        <end position="390"/>
    </location>
</feature>
<feature type="transmembrane region" description="Helical" evidence="6">
    <location>
        <begin position="97"/>
        <end position="118"/>
    </location>
</feature>
<comment type="subcellular location">
    <subcellularLocation>
        <location evidence="1">Membrane</location>
        <topology evidence="1">Multi-pass membrane protein</topology>
    </subcellularLocation>
</comment>
<dbReference type="Gene3D" id="1.20.1250.20">
    <property type="entry name" value="MFS general substrate transporter like domains"/>
    <property type="match status" value="1"/>
</dbReference>
<evidence type="ECO:0000256" key="1">
    <source>
        <dbReference type="ARBA" id="ARBA00004141"/>
    </source>
</evidence>
<feature type="transmembrane region" description="Helical" evidence="6">
    <location>
        <begin position="435"/>
        <end position="455"/>
    </location>
</feature>
<evidence type="ECO:0000256" key="3">
    <source>
        <dbReference type="ARBA" id="ARBA00022989"/>
    </source>
</evidence>
<dbReference type="InterPro" id="IPR020846">
    <property type="entry name" value="MFS_dom"/>
</dbReference>
<evidence type="ECO:0000256" key="6">
    <source>
        <dbReference type="SAM" id="Phobius"/>
    </source>
</evidence>
<evidence type="ECO:0000259" key="7">
    <source>
        <dbReference type="PROSITE" id="PS50850"/>
    </source>
</evidence>
<accession>A0A813VLI2</accession>
<feature type="transmembrane region" description="Helical" evidence="6">
    <location>
        <begin position="341"/>
        <end position="361"/>
    </location>
</feature>
<feature type="transmembrane region" description="Helical" evidence="6">
    <location>
        <begin position="467"/>
        <end position="486"/>
    </location>
</feature>
<feature type="transmembrane region" description="Helical" evidence="6">
    <location>
        <begin position="189"/>
        <end position="207"/>
    </location>
</feature>
<dbReference type="GO" id="GO:0016020">
    <property type="term" value="C:membrane"/>
    <property type="evidence" value="ECO:0007669"/>
    <property type="project" value="UniProtKB-SubCell"/>
</dbReference>
<dbReference type="Proteomes" id="UP000663879">
    <property type="component" value="Unassembled WGS sequence"/>
</dbReference>
<name>A0A813VLI2_9BILA</name>
<dbReference type="NCBIfam" id="TIGR00879">
    <property type="entry name" value="SP"/>
    <property type="match status" value="1"/>
</dbReference>
<dbReference type="InterPro" id="IPR045263">
    <property type="entry name" value="GLUT"/>
</dbReference>
<proteinExistence type="inferred from homology"/>
<dbReference type="GO" id="GO:0015149">
    <property type="term" value="F:hexose transmembrane transporter activity"/>
    <property type="evidence" value="ECO:0007669"/>
    <property type="project" value="TreeGrafter"/>
</dbReference>
<dbReference type="InterPro" id="IPR005828">
    <property type="entry name" value="MFS_sugar_transport-like"/>
</dbReference>
<keyword evidence="2 6" id="KW-0812">Transmembrane</keyword>
<dbReference type="FunFam" id="1.20.1250.20:FF:000029">
    <property type="entry name" value="solute carrier family 2, facilitated glucose transporter member 4"/>
    <property type="match status" value="1"/>
</dbReference>
<comment type="similarity">
    <text evidence="5">Belongs to the major facilitator superfamily. Sugar transporter (TC 2.A.1.1) family.</text>
</comment>
<dbReference type="PRINTS" id="PR00171">
    <property type="entry name" value="SUGRTRNSPORT"/>
</dbReference>
<feature type="domain" description="Major facilitator superfamily (MFS) profile" evidence="7">
    <location>
        <begin position="48"/>
        <end position="490"/>
    </location>
</feature>
<keyword evidence="5" id="KW-0813">Transport</keyword>
<comment type="caution">
    <text evidence="8">The sequence shown here is derived from an EMBL/GenBank/DDBJ whole genome shotgun (WGS) entry which is preliminary data.</text>
</comment>
<gene>
    <name evidence="8" type="ORF">OXX778_LOCUS8776</name>
</gene>
<keyword evidence="3 6" id="KW-1133">Transmembrane helix</keyword>
<evidence type="ECO:0000256" key="2">
    <source>
        <dbReference type="ARBA" id="ARBA00022692"/>
    </source>
</evidence>
<dbReference type="EMBL" id="CAJNOC010001238">
    <property type="protein sequence ID" value="CAF0847501.1"/>
    <property type="molecule type" value="Genomic_DNA"/>
</dbReference>
<feature type="transmembrane region" description="Helical" evidence="6">
    <location>
        <begin position="396"/>
        <end position="423"/>
    </location>
</feature>
<reference evidence="8" key="1">
    <citation type="submission" date="2021-02" db="EMBL/GenBank/DDBJ databases">
        <authorList>
            <person name="Nowell W R."/>
        </authorList>
    </citation>
    <scope>NUCLEOTIDE SEQUENCE</scope>
    <source>
        <strain evidence="8">Ploen Becks lab</strain>
    </source>
</reference>
<dbReference type="InterPro" id="IPR003663">
    <property type="entry name" value="Sugar/inositol_transpt"/>
</dbReference>
<dbReference type="PROSITE" id="PS00217">
    <property type="entry name" value="SUGAR_TRANSPORT_2"/>
    <property type="match status" value="1"/>
</dbReference>
<feature type="transmembrane region" description="Helical" evidence="6">
    <location>
        <begin position="130"/>
        <end position="149"/>
    </location>
</feature>
<dbReference type="PANTHER" id="PTHR23503:SF128">
    <property type="entry name" value="GLUCOSE TRANSPORTER TYPE 1"/>
    <property type="match status" value="1"/>
</dbReference>
<evidence type="ECO:0000313" key="8">
    <source>
        <dbReference type="EMBL" id="CAF0847501.1"/>
    </source>
</evidence>
<keyword evidence="4 6" id="KW-0472">Membrane</keyword>
<feature type="transmembrane region" description="Helical" evidence="6">
    <location>
        <begin position="292"/>
        <end position="313"/>
    </location>
</feature>
<feature type="transmembrane region" description="Helical" evidence="6">
    <location>
        <begin position="155"/>
        <end position="177"/>
    </location>
</feature>
<dbReference type="OrthoDB" id="4540492at2759"/>
<dbReference type="InterPro" id="IPR036259">
    <property type="entry name" value="MFS_trans_sf"/>
</dbReference>
<feature type="transmembrane region" description="Helical" evidence="6">
    <location>
        <begin position="219"/>
        <end position="240"/>
    </location>
</feature>
<dbReference type="PANTHER" id="PTHR23503">
    <property type="entry name" value="SOLUTE CARRIER FAMILY 2"/>
    <property type="match status" value="1"/>
</dbReference>
<keyword evidence="9" id="KW-1185">Reference proteome</keyword>
<evidence type="ECO:0000313" key="9">
    <source>
        <dbReference type="Proteomes" id="UP000663879"/>
    </source>
</evidence>
<organism evidence="8 9">
    <name type="scientific">Brachionus calyciflorus</name>
    <dbReference type="NCBI Taxonomy" id="104777"/>
    <lineage>
        <taxon>Eukaryota</taxon>
        <taxon>Metazoa</taxon>
        <taxon>Spiralia</taxon>
        <taxon>Gnathifera</taxon>
        <taxon>Rotifera</taxon>
        <taxon>Eurotatoria</taxon>
        <taxon>Monogononta</taxon>
        <taxon>Pseudotrocha</taxon>
        <taxon>Ploima</taxon>
        <taxon>Brachionidae</taxon>
        <taxon>Brachionus</taxon>
    </lineage>
</organism>
<evidence type="ECO:0000256" key="5">
    <source>
        <dbReference type="RuleBase" id="RU003346"/>
    </source>
</evidence>
<sequence length="527" mass="58769">MVNNHIASNRESDDENTTRQILLNENNLKNQVSPNEKIGLTRKLVFSLASAVIGSAFQFGYNTGVINSPAEVIRKFINESHFSRYDTELSSSSIESLWAFTVAVFAVGGCIGGLLNGVLADHFGRKKSLLLNNILGILGALFMGLSKTLNSYEMIMIGRFIIGLNCGLNSGLCPMYITELSPVDIRGSVGCLFQLGVTSSILLSQVLGLPDILGKEDLWPLLLGLTGVFSLIQLVTLPFCPESPRFLLIKKDLQTEAEKALISIRGTKNVKQEIDDMVKEANMEKEQVKFSVFKLFSTRALVLPTVISIVLHLSQQLSGINAVFYYSSDILKKSGIEKSQYATPFIGLIMVIMTLISIPLMERSGRRFLHLLGLGGMFVFSILMTIAFVLQNQYDWLKYLSIVSMMLYIVFFAIGPGSIPWMIVSELFSQAPRSAAVSLAVLVNWSANVAVGQGFPPLFQNVTKQWTFLLFTVFLAFFWLFTFAFLPETKNKKVEEITAYFQDKRNLFVFRAEKNRNSTTSTVDFRM</sequence>